<accession>A0A8S5L9K3</accession>
<name>A0A8S5L9K3_9CAUD</name>
<evidence type="ECO:0000313" key="1">
    <source>
        <dbReference type="EMBL" id="DAD66620.1"/>
    </source>
</evidence>
<proteinExistence type="predicted"/>
<protein>
    <submittedName>
        <fullName evidence="1">Uncharacterized protein</fullName>
    </submittedName>
</protein>
<organism evidence="1">
    <name type="scientific">Myoviridae sp. ctPuP5</name>
    <dbReference type="NCBI Taxonomy" id="2823543"/>
    <lineage>
        <taxon>Viruses</taxon>
        <taxon>Duplodnaviria</taxon>
        <taxon>Heunggongvirae</taxon>
        <taxon>Uroviricota</taxon>
        <taxon>Caudoviricetes</taxon>
    </lineage>
</organism>
<reference evidence="1" key="1">
    <citation type="journal article" date="2021" name="Proc. Natl. Acad. Sci. U.S.A.">
        <title>A Catalog of Tens of Thousands of Viruses from Human Metagenomes Reveals Hidden Associations with Chronic Diseases.</title>
        <authorList>
            <person name="Tisza M.J."/>
            <person name="Buck C.B."/>
        </authorList>
    </citation>
    <scope>NUCLEOTIDE SEQUENCE</scope>
    <source>
        <strain evidence="1">CtPuP5</strain>
    </source>
</reference>
<sequence length="87" mass="10099">MNDRVVKDIALIASLLDGKVKFNKIVWSEILPCKQGESMNDLRFIDKKFGVYFYTSRASLDKLCFLNKKDIPTYVVCEESQNVFKIE</sequence>
<dbReference type="EMBL" id="BK014662">
    <property type="protein sequence ID" value="DAD66620.1"/>
    <property type="molecule type" value="Genomic_DNA"/>
</dbReference>